<keyword evidence="2" id="KW-1185">Reference proteome</keyword>
<proteinExistence type="predicted"/>
<reference evidence="1 2" key="1">
    <citation type="submission" date="2018-03" db="EMBL/GenBank/DDBJ databases">
        <title>Genomic Encyclopedia of Archaeal and Bacterial Type Strains, Phase II (KMG-II): from individual species to whole genera.</title>
        <authorList>
            <person name="Goeker M."/>
        </authorList>
    </citation>
    <scope>NUCLEOTIDE SEQUENCE [LARGE SCALE GENOMIC DNA]</scope>
    <source>
        <strain evidence="1 2">ATCC BAA-1496</strain>
    </source>
</reference>
<dbReference type="RefSeq" id="WP_106296389.1">
    <property type="nucleotide sequence ID" value="NZ_PVTI01000003.1"/>
</dbReference>
<dbReference type="AlphaFoldDB" id="A0A2T0UY09"/>
<gene>
    <name evidence="1" type="ORF">BCF74_1038</name>
</gene>
<evidence type="ECO:0000313" key="1">
    <source>
        <dbReference type="EMBL" id="PRY62802.1"/>
    </source>
</evidence>
<protein>
    <submittedName>
        <fullName evidence="1">Uncharacterized protein</fullName>
    </submittedName>
</protein>
<evidence type="ECO:0000313" key="2">
    <source>
        <dbReference type="Proteomes" id="UP000237822"/>
    </source>
</evidence>
<comment type="caution">
    <text evidence="1">The sequence shown here is derived from an EMBL/GenBank/DDBJ whole genome shotgun (WGS) entry which is preliminary data.</text>
</comment>
<accession>A0A2T0UY09</accession>
<dbReference type="Proteomes" id="UP000237822">
    <property type="component" value="Unassembled WGS sequence"/>
</dbReference>
<name>A0A2T0UY09_9MICO</name>
<sequence length="174" mass="18399">MGKGFEINKQAIRKMSREIEREFAKNPVRVPLEADASGVTFPAGPITNNYHGPVVTVHGDNAQLAWDNQTANQTQNQDIAPGYEELAKLITGLLASLPALGLSGDDEHEAKATAESVLGEVVKDEPDQGRIKRGITMLRGLLAPIATGVGVTVSGEAAELSKTLIEGLGSTLPF</sequence>
<organism evidence="1 2">
    <name type="scientific">Knoellia remsis</name>
    <dbReference type="NCBI Taxonomy" id="407159"/>
    <lineage>
        <taxon>Bacteria</taxon>
        <taxon>Bacillati</taxon>
        <taxon>Actinomycetota</taxon>
        <taxon>Actinomycetes</taxon>
        <taxon>Micrococcales</taxon>
        <taxon>Intrasporangiaceae</taxon>
        <taxon>Knoellia</taxon>
    </lineage>
</organism>
<dbReference type="EMBL" id="PVTI01000003">
    <property type="protein sequence ID" value="PRY62802.1"/>
    <property type="molecule type" value="Genomic_DNA"/>
</dbReference>
<dbReference type="OrthoDB" id="4774008at2"/>